<proteinExistence type="inferred from homology"/>
<evidence type="ECO:0000256" key="2">
    <source>
        <dbReference type="ARBA" id="ARBA00006739"/>
    </source>
</evidence>
<dbReference type="Pfam" id="PF00535">
    <property type="entry name" value="Glycos_transf_2"/>
    <property type="match status" value="1"/>
</dbReference>
<comment type="caution">
    <text evidence="11">The sequence shown here is derived from an EMBL/GenBank/DDBJ whole genome shotgun (WGS) entry which is preliminary data.</text>
</comment>
<dbReference type="Pfam" id="PF04138">
    <property type="entry name" value="GtrA_DPMS_TM"/>
    <property type="match status" value="1"/>
</dbReference>
<evidence type="ECO:0000256" key="7">
    <source>
        <dbReference type="ARBA" id="ARBA00023136"/>
    </source>
</evidence>
<dbReference type="InterPro" id="IPR039528">
    <property type="entry name" value="DPM1-like"/>
</dbReference>
<feature type="transmembrane region" description="Helical" evidence="8">
    <location>
        <begin position="241"/>
        <end position="263"/>
    </location>
</feature>
<dbReference type="GO" id="GO:0000271">
    <property type="term" value="P:polysaccharide biosynthetic process"/>
    <property type="evidence" value="ECO:0007669"/>
    <property type="project" value="InterPro"/>
</dbReference>
<dbReference type="CDD" id="cd06442">
    <property type="entry name" value="DPM1_like"/>
    <property type="match status" value="1"/>
</dbReference>
<dbReference type="Proteomes" id="UP000229708">
    <property type="component" value="Unassembled WGS sequence"/>
</dbReference>
<evidence type="ECO:0000256" key="6">
    <source>
        <dbReference type="ARBA" id="ARBA00022989"/>
    </source>
</evidence>
<feature type="transmembrane region" description="Helical" evidence="8">
    <location>
        <begin position="341"/>
        <end position="360"/>
    </location>
</feature>
<feature type="transmembrane region" description="Helical" evidence="8">
    <location>
        <begin position="275"/>
        <end position="294"/>
    </location>
</feature>
<protein>
    <submittedName>
        <fullName evidence="11">Glycosyltransferase family 2 protein</fullName>
    </submittedName>
</protein>
<feature type="domain" description="GtrA/DPMS transmembrane" evidence="10">
    <location>
        <begin position="243"/>
        <end position="365"/>
    </location>
</feature>
<evidence type="ECO:0000256" key="1">
    <source>
        <dbReference type="ARBA" id="ARBA00004141"/>
    </source>
</evidence>
<dbReference type="EMBL" id="PFJI01000116">
    <property type="protein sequence ID" value="PIX72808.1"/>
    <property type="molecule type" value="Genomic_DNA"/>
</dbReference>
<dbReference type="FunFam" id="3.90.550.10:FF:000122">
    <property type="entry name" value="Dolichol-phosphate mannosyltransferase subunit 1"/>
    <property type="match status" value="1"/>
</dbReference>
<evidence type="ECO:0000256" key="5">
    <source>
        <dbReference type="ARBA" id="ARBA00022692"/>
    </source>
</evidence>
<dbReference type="PANTHER" id="PTHR43398:SF1">
    <property type="entry name" value="DOLICHOL-PHOSPHATE MANNOSYLTRANSFERASE SUBUNIT 1"/>
    <property type="match status" value="1"/>
</dbReference>
<dbReference type="Gene3D" id="3.90.550.10">
    <property type="entry name" value="Spore Coat Polysaccharide Biosynthesis Protein SpsA, Chain A"/>
    <property type="match status" value="1"/>
</dbReference>
<comment type="similarity">
    <text evidence="2">Belongs to the glycosyltransferase 2 family.</text>
</comment>
<keyword evidence="6 8" id="KW-1133">Transmembrane helix</keyword>
<keyword evidence="3" id="KW-0328">Glycosyltransferase</keyword>
<dbReference type="AlphaFoldDB" id="A0A2M7LXK9"/>
<organism evidence="11 12">
    <name type="scientific">Candidatus Roizmanbacteria bacterium CG_4_10_14_3_um_filter_33_21</name>
    <dbReference type="NCBI Taxonomy" id="1974830"/>
    <lineage>
        <taxon>Bacteria</taxon>
        <taxon>Candidatus Roizmaniibacteriota</taxon>
    </lineage>
</organism>
<dbReference type="InterPro" id="IPR029044">
    <property type="entry name" value="Nucleotide-diphossugar_trans"/>
</dbReference>
<dbReference type="InterPro" id="IPR001173">
    <property type="entry name" value="Glyco_trans_2-like"/>
</dbReference>
<gene>
    <name evidence="11" type="ORF">COZ39_02530</name>
</gene>
<sequence>MRKAVIVIPTYNEKGNIERVIAALFEKAKTIPNWEIHILVVDSFSPDETGKIVIQLQKKHNNLHILEVEKSGLGNAYINGFQYALDKINPYLLFEMDADLSHDPDIIDDFLKKIEQGADFVIGSRYIKGGEIPKNWGLHRKFLSFIGNMVVRLGFMKLKIADWTSGYRAIKSWIIKDAYSHIRNYSGYVFQVALLDYAVTHKAHVDEVPLRFIDRTIGESKINAIQYSSNTLFYVFTHATFIKFVVVGLIGFGVDFGISYLLIERLRWRSWQATLLSTEIAIISNFLLNNFWAFSHKKLQNNRLTYIWSFLKFNLISSGSIIIQTIGIAVTTSLFGQSLWYIYKILIITFVIIPYSYFFYNKFIWKEK</sequence>
<dbReference type="GO" id="GO:0004582">
    <property type="term" value="F:dolichyl-phosphate beta-D-mannosyltransferase activity"/>
    <property type="evidence" value="ECO:0007669"/>
    <property type="project" value="InterPro"/>
</dbReference>
<keyword evidence="4 11" id="KW-0808">Transferase</keyword>
<keyword evidence="5 8" id="KW-0812">Transmembrane</keyword>
<keyword evidence="7 8" id="KW-0472">Membrane</keyword>
<dbReference type="GO" id="GO:0016020">
    <property type="term" value="C:membrane"/>
    <property type="evidence" value="ECO:0007669"/>
    <property type="project" value="UniProtKB-SubCell"/>
</dbReference>
<reference evidence="12" key="1">
    <citation type="submission" date="2017-09" db="EMBL/GenBank/DDBJ databases">
        <title>Depth-based differentiation of microbial function through sediment-hosted aquifers and enrichment of novel symbionts in the deep terrestrial subsurface.</title>
        <authorList>
            <person name="Probst A.J."/>
            <person name="Ladd B."/>
            <person name="Jarett J.K."/>
            <person name="Geller-Mcgrath D.E."/>
            <person name="Sieber C.M.K."/>
            <person name="Emerson J.B."/>
            <person name="Anantharaman K."/>
            <person name="Thomas B.C."/>
            <person name="Malmstrom R."/>
            <person name="Stieglmeier M."/>
            <person name="Klingl A."/>
            <person name="Woyke T."/>
            <person name="Ryan C.M."/>
            <person name="Banfield J.F."/>
        </authorList>
    </citation>
    <scope>NUCLEOTIDE SEQUENCE [LARGE SCALE GENOMIC DNA]</scope>
</reference>
<dbReference type="PANTHER" id="PTHR43398">
    <property type="entry name" value="DOLICHOL-PHOSPHATE MANNOSYLTRANSFERASE SUBUNIT 1"/>
    <property type="match status" value="1"/>
</dbReference>
<comment type="subcellular location">
    <subcellularLocation>
        <location evidence="1">Membrane</location>
        <topology evidence="1">Multi-pass membrane protein</topology>
    </subcellularLocation>
</comment>
<name>A0A2M7LXK9_9BACT</name>
<evidence type="ECO:0000313" key="12">
    <source>
        <dbReference type="Proteomes" id="UP000229708"/>
    </source>
</evidence>
<dbReference type="SUPFAM" id="SSF53448">
    <property type="entry name" value="Nucleotide-diphospho-sugar transferases"/>
    <property type="match status" value="1"/>
</dbReference>
<feature type="domain" description="Glycosyltransferase 2-like" evidence="9">
    <location>
        <begin position="6"/>
        <end position="143"/>
    </location>
</feature>
<evidence type="ECO:0000256" key="8">
    <source>
        <dbReference type="SAM" id="Phobius"/>
    </source>
</evidence>
<evidence type="ECO:0000313" key="11">
    <source>
        <dbReference type="EMBL" id="PIX72808.1"/>
    </source>
</evidence>
<accession>A0A2M7LXK9</accession>
<evidence type="ECO:0000256" key="4">
    <source>
        <dbReference type="ARBA" id="ARBA00022679"/>
    </source>
</evidence>
<feature type="transmembrane region" description="Helical" evidence="8">
    <location>
        <begin position="315"/>
        <end position="335"/>
    </location>
</feature>
<evidence type="ECO:0000259" key="10">
    <source>
        <dbReference type="Pfam" id="PF04138"/>
    </source>
</evidence>
<evidence type="ECO:0000259" key="9">
    <source>
        <dbReference type="Pfam" id="PF00535"/>
    </source>
</evidence>
<evidence type="ECO:0000256" key="3">
    <source>
        <dbReference type="ARBA" id="ARBA00022676"/>
    </source>
</evidence>
<dbReference type="InterPro" id="IPR007267">
    <property type="entry name" value="GtrA_DPMS_TM"/>
</dbReference>
<dbReference type="GO" id="GO:0009247">
    <property type="term" value="P:glycolipid biosynthetic process"/>
    <property type="evidence" value="ECO:0007669"/>
    <property type="project" value="TreeGrafter"/>
</dbReference>